<dbReference type="PRINTS" id="PR00080">
    <property type="entry name" value="SDRFAMILY"/>
</dbReference>
<dbReference type="Proteomes" id="UP000292424">
    <property type="component" value="Chromosome"/>
</dbReference>
<accession>A0A5P2FWC0</accession>
<dbReference type="Gene3D" id="3.40.50.720">
    <property type="entry name" value="NAD(P)-binding Rossmann-like Domain"/>
    <property type="match status" value="1"/>
</dbReference>
<dbReference type="CDD" id="cd05233">
    <property type="entry name" value="SDR_c"/>
    <property type="match status" value="1"/>
</dbReference>
<dbReference type="InterPro" id="IPR002347">
    <property type="entry name" value="SDR_fam"/>
</dbReference>
<dbReference type="InterPro" id="IPR020904">
    <property type="entry name" value="Sc_DH/Rdtase_CS"/>
</dbReference>
<organism evidence="2 3">
    <name type="scientific">Rhizosphaericola mali</name>
    <dbReference type="NCBI Taxonomy" id="2545455"/>
    <lineage>
        <taxon>Bacteria</taxon>
        <taxon>Pseudomonadati</taxon>
        <taxon>Bacteroidota</taxon>
        <taxon>Chitinophagia</taxon>
        <taxon>Chitinophagales</taxon>
        <taxon>Chitinophagaceae</taxon>
        <taxon>Rhizosphaericola</taxon>
    </lineage>
</organism>
<protein>
    <submittedName>
        <fullName evidence="2">SDR family oxidoreductase</fullName>
    </submittedName>
</protein>
<gene>
    <name evidence="2" type="ORF">E0W69_000390</name>
</gene>
<evidence type="ECO:0000313" key="3">
    <source>
        <dbReference type="Proteomes" id="UP000292424"/>
    </source>
</evidence>
<evidence type="ECO:0000313" key="2">
    <source>
        <dbReference type="EMBL" id="QES87187.1"/>
    </source>
</evidence>
<dbReference type="RefSeq" id="WP_131328065.1">
    <property type="nucleotide sequence ID" value="NZ_CP044016.1"/>
</dbReference>
<dbReference type="KEGG" id="arac:E0W69_000390"/>
<dbReference type="PRINTS" id="PR00081">
    <property type="entry name" value="GDHRDH"/>
</dbReference>
<keyword evidence="3" id="KW-1185">Reference proteome</keyword>
<comment type="similarity">
    <text evidence="1">Belongs to the short-chain dehydrogenases/reductases (SDR) family.</text>
</comment>
<reference evidence="2 3" key="1">
    <citation type="submission" date="2019-09" db="EMBL/GenBank/DDBJ databases">
        <title>Complete genome sequence of Arachidicoccus sp. B3-10 isolated from apple orchard soil.</title>
        <authorList>
            <person name="Kim H.S."/>
            <person name="Han K.-I."/>
            <person name="Suh M.K."/>
            <person name="Lee K.C."/>
            <person name="Eom M.K."/>
            <person name="Kim J.-S."/>
            <person name="Kang S.W."/>
            <person name="Sin Y."/>
            <person name="Lee J.-S."/>
        </authorList>
    </citation>
    <scope>NUCLEOTIDE SEQUENCE [LARGE SCALE GENOMIC DNA]</scope>
    <source>
        <strain evidence="2 3">B3-10</strain>
    </source>
</reference>
<dbReference type="FunFam" id="3.40.50.720:FF:000084">
    <property type="entry name" value="Short-chain dehydrogenase reductase"/>
    <property type="match status" value="1"/>
</dbReference>
<dbReference type="SUPFAM" id="SSF51735">
    <property type="entry name" value="NAD(P)-binding Rossmann-fold domains"/>
    <property type="match status" value="1"/>
</dbReference>
<dbReference type="Pfam" id="PF13561">
    <property type="entry name" value="adh_short_C2"/>
    <property type="match status" value="1"/>
</dbReference>
<dbReference type="PROSITE" id="PS00061">
    <property type="entry name" value="ADH_SHORT"/>
    <property type="match status" value="1"/>
</dbReference>
<name>A0A5P2FWC0_9BACT</name>
<dbReference type="EMBL" id="CP044016">
    <property type="protein sequence ID" value="QES87187.1"/>
    <property type="molecule type" value="Genomic_DNA"/>
</dbReference>
<dbReference type="InterPro" id="IPR036291">
    <property type="entry name" value="NAD(P)-bd_dom_sf"/>
</dbReference>
<dbReference type="PANTHER" id="PTHR42760">
    <property type="entry name" value="SHORT-CHAIN DEHYDROGENASES/REDUCTASES FAMILY MEMBER"/>
    <property type="match status" value="1"/>
</dbReference>
<dbReference type="OrthoDB" id="9803333at2"/>
<sequence>MNNNSKIKNCFITGGTRGIGKTLVERFANDNYRVFFTYANSTVKATALEQQIQEQGLIAKGFQVDSRKPEMLSQLIHSIITEFGPIDLLINNAGICEDVLDVRTLNMSDFDRNVDINLKAVFVTVQAAIMEMPDRGRIINIGSNLGDIARNGTMVLYSMTKSALQGYTRAMAHALGKRRITVNLIQPGPIKTDMNPDDNEKADYLRSFMALPEYGKTEDIASLAAYLASDAGNYITGSIITIDGGMNA</sequence>
<dbReference type="GO" id="GO:0016616">
    <property type="term" value="F:oxidoreductase activity, acting on the CH-OH group of donors, NAD or NADP as acceptor"/>
    <property type="evidence" value="ECO:0007669"/>
    <property type="project" value="TreeGrafter"/>
</dbReference>
<proteinExistence type="inferred from homology"/>
<evidence type="ECO:0000256" key="1">
    <source>
        <dbReference type="ARBA" id="ARBA00006484"/>
    </source>
</evidence>
<dbReference type="PANTHER" id="PTHR42760:SF50">
    <property type="entry name" value="SHORT-CHAIN DEHYDROGENASE-RELATED"/>
    <property type="match status" value="1"/>
</dbReference>
<dbReference type="AlphaFoldDB" id="A0A5P2FWC0"/>